<evidence type="ECO:0000313" key="3">
    <source>
        <dbReference type="Proteomes" id="UP001065593"/>
    </source>
</evidence>
<dbReference type="RefSeq" id="WP_264988836.1">
    <property type="nucleotide sequence ID" value="NZ_BRZA01000002.1"/>
</dbReference>
<evidence type="ECO:0000313" key="2">
    <source>
        <dbReference type="EMBL" id="GLC89092.1"/>
    </source>
</evidence>
<gene>
    <name evidence="2" type="ORF">LYSBPC_22190</name>
</gene>
<accession>A0ABQ5NLW0</accession>
<protein>
    <submittedName>
        <fullName evidence="2">Uncharacterized protein</fullName>
    </submittedName>
</protein>
<organism evidence="2 3">
    <name type="scientific">Lysinibacillus piscis</name>
    <dbReference type="NCBI Taxonomy" id="2518931"/>
    <lineage>
        <taxon>Bacteria</taxon>
        <taxon>Bacillati</taxon>
        <taxon>Bacillota</taxon>
        <taxon>Bacilli</taxon>
        <taxon>Bacillales</taxon>
        <taxon>Bacillaceae</taxon>
        <taxon>Lysinibacillus</taxon>
    </lineage>
</organism>
<reference evidence="2" key="1">
    <citation type="submission" date="2022-08" db="EMBL/GenBank/DDBJ databases">
        <title>Draft genome sequence of Lysinibacillus sp. strain KH24.</title>
        <authorList>
            <person name="Kanbe H."/>
            <person name="Itoh H."/>
        </authorList>
    </citation>
    <scope>NUCLEOTIDE SEQUENCE</scope>
    <source>
        <strain evidence="2">KH24</strain>
    </source>
</reference>
<dbReference type="Proteomes" id="UP001065593">
    <property type="component" value="Unassembled WGS sequence"/>
</dbReference>
<feature type="region of interest" description="Disordered" evidence="1">
    <location>
        <begin position="1"/>
        <end position="22"/>
    </location>
</feature>
<dbReference type="EMBL" id="BRZA01000002">
    <property type="protein sequence ID" value="GLC89092.1"/>
    <property type="molecule type" value="Genomic_DNA"/>
</dbReference>
<keyword evidence="3" id="KW-1185">Reference proteome</keyword>
<proteinExistence type="predicted"/>
<feature type="compositionally biased region" description="Polar residues" evidence="1">
    <location>
        <begin position="9"/>
        <end position="22"/>
    </location>
</feature>
<sequence length="71" mass="7901">MIFKRLLDKQQSSPPMEAPSTNVEPIANTAQLFIQAIQAATHYPDDLIVKSLSPNLTLLHSNHLIKILPNL</sequence>
<name>A0ABQ5NLW0_9BACI</name>
<comment type="caution">
    <text evidence="2">The sequence shown here is derived from an EMBL/GenBank/DDBJ whole genome shotgun (WGS) entry which is preliminary data.</text>
</comment>
<evidence type="ECO:0000256" key="1">
    <source>
        <dbReference type="SAM" id="MobiDB-lite"/>
    </source>
</evidence>